<organism evidence="8 9">
    <name type="scientific">Nocardia cyriacigeorgica</name>
    <dbReference type="NCBI Taxonomy" id="135487"/>
    <lineage>
        <taxon>Bacteria</taxon>
        <taxon>Bacillati</taxon>
        <taxon>Actinomycetota</taxon>
        <taxon>Actinomycetes</taxon>
        <taxon>Mycobacteriales</taxon>
        <taxon>Nocardiaceae</taxon>
        <taxon>Nocardia</taxon>
    </lineage>
</organism>
<dbReference type="Proteomes" id="UP000308349">
    <property type="component" value="Unassembled WGS sequence"/>
</dbReference>
<evidence type="ECO:0000256" key="7">
    <source>
        <dbReference type="ARBA" id="ARBA00050056"/>
    </source>
</evidence>
<dbReference type="Gene3D" id="3.30.2310.20">
    <property type="entry name" value="RelE-like"/>
    <property type="match status" value="1"/>
</dbReference>
<evidence type="ECO:0000256" key="5">
    <source>
        <dbReference type="ARBA" id="ARBA00022801"/>
    </source>
</evidence>
<dbReference type="AlphaFoldDB" id="A0A5R8PKP2"/>
<dbReference type="OrthoDB" id="9801102at2"/>
<evidence type="ECO:0000313" key="8">
    <source>
        <dbReference type="EMBL" id="TLG17814.1"/>
    </source>
</evidence>
<keyword evidence="5" id="KW-0378">Hydrolase</keyword>
<keyword evidence="4" id="KW-0255">Endonuclease</keyword>
<dbReference type="GO" id="GO:0006401">
    <property type="term" value="P:RNA catabolic process"/>
    <property type="evidence" value="ECO:0007669"/>
    <property type="project" value="InterPro"/>
</dbReference>
<evidence type="ECO:0000313" key="9">
    <source>
        <dbReference type="Proteomes" id="UP000308349"/>
    </source>
</evidence>
<dbReference type="Pfam" id="PF06769">
    <property type="entry name" value="YoeB_toxin"/>
    <property type="match status" value="1"/>
</dbReference>
<proteinExistence type="inferred from homology"/>
<protein>
    <recommendedName>
        <fullName evidence="7">Endoribonuclease YoeB</fullName>
    </recommendedName>
    <alternativeName>
        <fullName evidence="6">Putative mRNA interferase YoeB</fullName>
    </alternativeName>
</protein>
<evidence type="ECO:0000256" key="2">
    <source>
        <dbReference type="ARBA" id="ARBA00022649"/>
    </source>
</evidence>
<keyword evidence="3" id="KW-0540">Nuclease</keyword>
<dbReference type="EMBL" id="VBUU01000001">
    <property type="protein sequence ID" value="TLG17814.1"/>
    <property type="molecule type" value="Genomic_DNA"/>
</dbReference>
<dbReference type="SUPFAM" id="SSF143011">
    <property type="entry name" value="RelE-like"/>
    <property type="match status" value="1"/>
</dbReference>
<dbReference type="InterPro" id="IPR035093">
    <property type="entry name" value="RelE/ParE_toxin_dom_sf"/>
</dbReference>
<dbReference type="GO" id="GO:0045892">
    <property type="term" value="P:negative regulation of DNA-templated transcription"/>
    <property type="evidence" value="ECO:0007669"/>
    <property type="project" value="TreeGrafter"/>
</dbReference>
<dbReference type="GO" id="GO:0016787">
    <property type="term" value="F:hydrolase activity"/>
    <property type="evidence" value="ECO:0007669"/>
    <property type="project" value="UniProtKB-KW"/>
</dbReference>
<comment type="similarity">
    <text evidence="1">Belongs to the YoeB family.</text>
</comment>
<reference evidence="8 9" key="1">
    <citation type="submission" date="2019-05" db="EMBL/GenBank/DDBJ databases">
        <title>Genomes sequences of two Nocardia cyriacigeorgica environmental isolates, type strains Nocardia asteroides ATCC 19247 and Nocardia cyriacigeorgica DSM 44484.</title>
        <authorList>
            <person name="Vautrin F."/>
            <person name="Bergeron E."/>
            <person name="Dubost A."/>
            <person name="Abrouk D."/>
            <person name="Rodriguez Nava V."/>
            <person name="Pujic P."/>
        </authorList>
    </citation>
    <scope>NUCLEOTIDE SEQUENCE [LARGE SCALE GENOMIC DNA]</scope>
    <source>
        <strain evidence="8 9">EML 1456</strain>
    </source>
</reference>
<dbReference type="PANTHER" id="PTHR38039:SF1">
    <property type="entry name" value="TOXIN YOEB"/>
    <property type="match status" value="1"/>
</dbReference>
<dbReference type="GO" id="GO:0004519">
    <property type="term" value="F:endonuclease activity"/>
    <property type="evidence" value="ECO:0007669"/>
    <property type="project" value="UniProtKB-KW"/>
</dbReference>
<accession>A0A5R8PKP2</accession>
<evidence type="ECO:0000256" key="6">
    <source>
        <dbReference type="ARBA" id="ARBA00030388"/>
    </source>
</evidence>
<gene>
    <name evidence="8" type="ORF">FEK35_01255</name>
</gene>
<sequence>MSRKLTFTDTGWTDYLHWQSADRAMLKKLNRLIDEIRRNGNAEGTGKPEPLRQNLSGWWSRRIDHEHRIVYRADDDSVIVIACRGHYE</sequence>
<keyword evidence="2" id="KW-1277">Toxin-antitoxin system</keyword>
<evidence type="ECO:0000256" key="3">
    <source>
        <dbReference type="ARBA" id="ARBA00022722"/>
    </source>
</evidence>
<evidence type="ECO:0000256" key="1">
    <source>
        <dbReference type="ARBA" id="ARBA00008172"/>
    </source>
</evidence>
<name>A0A5R8PKP2_9NOCA</name>
<dbReference type="NCBIfam" id="TIGR02116">
    <property type="entry name" value="toxin_Txe_YoeB"/>
    <property type="match status" value="1"/>
</dbReference>
<dbReference type="InterPro" id="IPR009614">
    <property type="entry name" value="YoeB_toxin"/>
</dbReference>
<dbReference type="PANTHER" id="PTHR38039">
    <property type="entry name" value="TOXIN YOEB"/>
    <property type="match status" value="1"/>
</dbReference>
<evidence type="ECO:0000256" key="4">
    <source>
        <dbReference type="ARBA" id="ARBA00022759"/>
    </source>
</evidence>
<comment type="caution">
    <text evidence="8">The sequence shown here is derived from an EMBL/GenBank/DDBJ whole genome shotgun (WGS) entry which is preliminary data.</text>
</comment>
<dbReference type="RefSeq" id="WP_138454590.1">
    <property type="nucleotide sequence ID" value="NZ_VBUU01000001.1"/>
</dbReference>